<organism evidence="10 11">
    <name type="scientific">Actinomadura soli</name>
    <dbReference type="NCBI Taxonomy" id="2508997"/>
    <lineage>
        <taxon>Bacteria</taxon>
        <taxon>Bacillati</taxon>
        <taxon>Actinomycetota</taxon>
        <taxon>Actinomycetes</taxon>
        <taxon>Streptosporangiales</taxon>
        <taxon>Thermomonosporaceae</taxon>
        <taxon>Actinomadura</taxon>
    </lineage>
</organism>
<keyword evidence="5 10" id="KW-0418">Kinase</keyword>
<feature type="region of interest" description="Disordered" evidence="7">
    <location>
        <begin position="232"/>
        <end position="258"/>
    </location>
</feature>
<comment type="caution">
    <text evidence="10">The sequence shown here is derived from an EMBL/GenBank/DDBJ whole genome shotgun (WGS) entry which is preliminary data.</text>
</comment>
<proteinExistence type="predicted"/>
<dbReference type="SMART" id="SM00220">
    <property type="entry name" value="S_TKc"/>
    <property type="match status" value="1"/>
</dbReference>
<feature type="transmembrane region" description="Helical" evidence="8">
    <location>
        <begin position="275"/>
        <end position="295"/>
    </location>
</feature>
<evidence type="ECO:0000313" key="11">
    <source>
        <dbReference type="Proteomes" id="UP000309174"/>
    </source>
</evidence>
<keyword evidence="8" id="KW-0812">Transmembrane</keyword>
<evidence type="ECO:0000256" key="3">
    <source>
        <dbReference type="ARBA" id="ARBA00022679"/>
    </source>
</evidence>
<dbReference type="InterPro" id="IPR011009">
    <property type="entry name" value="Kinase-like_dom_sf"/>
</dbReference>
<dbReference type="OrthoDB" id="9762169at2"/>
<sequence>MRGGTGEVWHAEDTRLPRTVVLKRAAFRDDRSGAFDRLWSEARAQARFGHPHVVTLHDIVEEEADGQVTSWLVLEHVPGGSLDGWPAMSPEAAARVGAQIAAALAALHDQGIVHCDVKPGNIVVTADSTAKLADFGAAYRLGGTDTITPNGPVSHTPAFAAPEVLRGHPEPASDVYSLGATVYALATGAPPGAEPEYDGLGPLGGVLDAMMQAAPEDRPGPDEARRMLDDIAGTEQPEPPGHAAPTDNDGPGAVGGRTTAWGRPAAFVRRHPRPVAAVVVAVAAVAVAAAVVIPSGGQEAPARRKPASLIGDPRTADPCALADPAALGRFGEAELDNDYGNFDRCDVLVSVGEAEHDVIDVRIGMATGAGPESGGGPARTIGRVRVVAEAPEEGECGRMLVLPSPDGGTTVSIDARQTDEPPAGAAPAPLCPIADTAVASAAAVLNRGPLPRRTPPFPPQSLAHKDTCTMLGNDALDVVPGIDARDPEIDYGGWGCEWHSTTQDIQVKLRFDRGQPLTAEDGSPTRLGGRRAFVEPDGEGGGTCLVRVVHRTYADQHGDDAIEMLFLVVQGEPPTERLCSMATSLAGAAAARLPAA</sequence>
<protein>
    <recommendedName>
        <fullName evidence="1">non-specific serine/threonine protein kinase</fullName>
        <ecNumber evidence="1">2.7.11.1</ecNumber>
    </recommendedName>
</protein>
<dbReference type="Gene3D" id="1.10.510.10">
    <property type="entry name" value="Transferase(Phosphotransferase) domain 1"/>
    <property type="match status" value="1"/>
</dbReference>
<dbReference type="PROSITE" id="PS00108">
    <property type="entry name" value="PROTEIN_KINASE_ST"/>
    <property type="match status" value="1"/>
</dbReference>
<dbReference type="CDD" id="cd14014">
    <property type="entry name" value="STKc_PknB_like"/>
    <property type="match status" value="1"/>
</dbReference>
<evidence type="ECO:0000256" key="2">
    <source>
        <dbReference type="ARBA" id="ARBA00022527"/>
    </source>
</evidence>
<dbReference type="Gene3D" id="3.30.200.20">
    <property type="entry name" value="Phosphorylase Kinase, domain 1"/>
    <property type="match status" value="1"/>
</dbReference>
<dbReference type="AlphaFoldDB" id="A0A5C4J6L3"/>
<evidence type="ECO:0000256" key="4">
    <source>
        <dbReference type="ARBA" id="ARBA00022741"/>
    </source>
</evidence>
<dbReference type="GO" id="GO:0004674">
    <property type="term" value="F:protein serine/threonine kinase activity"/>
    <property type="evidence" value="ECO:0007669"/>
    <property type="project" value="UniProtKB-KW"/>
</dbReference>
<keyword evidence="8" id="KW-1133">Transmembrane helix</keyword>
<keyword evidence="6" id="KW-0067">ATP-binding</keyword>
<evidence type="ECO:0000256" key="1">
    <source>
        <dbReference type="ARBA" id="ARBA00012513"/>
    </source>
</evidence>
<dbReference type="PANTHER" id="PTHR43289:SF6">
    <property type="entry name" value="SERINE_THREONINE-PROTEIN KINASE NEKL-3"/>
    <property type="match status" value="1"/>
</dbReference>
<keyword evidence="8" id="KW-0472">Membrane</keyword>
<dbReference type="Proteomes" id="UP000309174">
    <property type="component" value="Unassembled WGS sequence"/>
</dbReference>
<dbReference type="InterPro" id="IPR000719">
    <property type="entry name" value="Prot_kinase_dom"/>
</dbReference>
<evidence type="ECO:0000256" key="5">
    <source>
        <dbReference type="ARBA" id="ARBA00022777"/>
    </source>
</evidence>
<evidence type="ECO:0000256" key="8">
    <source>
        <dbReference type="SAM" id="Phobius"/>
    </source>
</evidence>
<dbReference type="PANTHER" id="PTHR43289">
    <property type="entry name" value="MITOGEN-ACTIVATED PROTEIN KINASE KINASE KINASE 20-RELATED"/>
    <property type="match status" value="1"/>
</dbReference>
<evidence type="ECO:0000256" key="6">
    <source>
        <dbReference type="ARBA" id="ARBA00022840"/>
    </source>
</evidence>
<dbReference type="GO" id="GO:0005524">
    <property type="term" value="F:ATP binding"/>
    <property type="evidence" value="ECO:0007669"/>
    <property type="project" value="UniProtKB-KW"/>
</dbReference>
<keyword evidence="3" id="KW-0808">Transferase</keyword>
<reference evidence="10 11" key="1">
    <citation type="submission" date="2019-05" db="EMBL/GenBank/DDBJ databases">
        <title>Draft genome sequence of Actinomadura sp. 14C53.</title>
        <authorList>
            <person name="Saricaoglu S."/>
            <person name="Isik K."/>
        </authorList>
    </citation>
    <scope>NUCLEOTIDE SEQUENCE [LARGE SCALE GENOMIC DNA]</scope>
    <source>
        <strain evidence="10 11">14C53</strain>
    </source>
</reference>
<dbReference type="PROSITE" id="PS50011">
    <property type="entry name" value="PROTEIN_KINASE_DOM"/>
    <property type="match status" value="1"/>
</dbReference>
<evidence type="ECO:0000259" key="9">
    <source>
        <dbReference type="PROSITE" id="PS50011"/>
    </source>
</evidence>
<gene>
    <name evidence="10" type="ORF">ETD83_25255</name>
</gene>
<accession>A0A5C4J6L3</accession>
<evidence type="ECO:0000313" key="10">
    <source>
        <dbReference type="EMBL" id="TMQ93559.1"/>
    </source>
</evidence>
<name>A0A5C4J6L3_9ACTN</name>
<keyword evidence="11" id="KW-1185">Reference proteome</keyword>
<dbReference type="EC" id="2.7.11.1" evidence="1"/>
<dbReference type="SUPFAM" id="SSF56112">
    <property type="entry name" value="Protein kinase-like (PK-like)"/>
    <property type="match status" value="1"/>
</dbReference>
<keyword evidence="2 10" id="KW-0723">Serine/threonine-protein kinase</keyword>
<dbReference type="Pfam" id="PF00069">
    <property type="entry name" value="Pkinase"/>
    <property type="match status" value="1"/>
</dbReference>
<dbReference type="EMBL" id="VCKW01000144">
    <property type="protein sequence ID" value="TMQ93559.1"/>
    <property type="molecule type" value="Genomic_DNA"/>
</dbReference>
<keyword evidence="4" id="KW-0547">Nucleotide-binding</keyword>
<evidence type="ECO:0000256" key="7">
    <source>
        <dbReference type="SAM" id="MobiDB-lite"/>
    </source>
</evidence>
<dbReference type="InterPro" id="IPR008271">
    <property type="entry name" value="Ser/Thr_kinase_AS"/>
</dbReference>
<feature type="domain" description="Protein kinase" evidence="9">
    <location>
        <begin position="1"/>
        <end position="253"/>
    </location>
</feature>